<feature type="domain" description="C2H2-type" evidence="12">
    <location>
        <begin position="988"/>
        <end position="1015"/>
    </location>
</feature>
<feature type="domain" description="C2H2-type" evidence="12">
    <location>
        <begin position="960"/>
        <end position="987"/>
    </location>
</feature>
<evidence type="ECO:0000256" key="8">
    <source>
        <dbReference type="ARBA" id="ARBA00022908"/>
    </source>
</evidence>
<dbReference type="Gene3D" id="3.30.160.60">
    <property type="entry name" value="Classic Zinc Finger"/>
    <property type="match status" value="11"/>
</dbReference>
<feature type="domain" description="Integrase catalytic" evidence="14">
    <location>
        <begin position="2199"/>
        <end position="2351"/>
    </location>
</feature>
<evidence type="ECO:0000313" key="16">
    <source>
        <dbReference type="Proteomes" id="UP001235939"/>
    </source>
</evidence>
<feature type="non-terminal residue" evidence="15">
    <location>
        <position position="2523"/>
    </location>
</feature>
<keyword evidence="9" id="KW-0695">RNA-directed DNA polymerase</keyword>
<dbReference type="Pfam" id="PF00665">
    <property type="entry name" value="rve"/>
    <property type="match status" value="2"/>
</dbReference>
<dbReference type="EC" id="2.7.7.49" evidence="1"/>
<dbReference type="PANTHER" id="PTHR37984">
    <property type="entry name" value="PROTEIN CBG26694"/>
    <property type="match status" value="1"/>
</dbReference>
<evidence type="ECO:0000256" key="1">
    <source>
        <dbReference type="ARBA" id="ARBA00012493"/>
    </source>
</evidence>
<evidence type="ECO:0000256" key="3">
    <source>
        <dbReference type="ARBA" id="ARBA00022695"/>
    </source>
</evidence>
<sequence>MHEVLRNLDFAFVYLDDILVASKTEEEHYSHLETLFSRLNSYGLRINLSKSKFLVQEIDFLGYLITSHGVKPLPIKVKAILEYKKPKTVQSTHNNTMYTITAVGLGVQKAQSSSRKRCPKNLPTFVLSPEETKKVEEIKKRFTNYFLPKKNYTMERYNFNKLQQSMVETITEFITRLRLQASKCKFESLEDELIKDRVVVGIHDDHTREKLLSDPDLDLDKAIQICMAAERINKEIKVMQQRSDQEVSVIKKNLRPKQNEAGARLNKDKCEFEKTKIKFLGHIFTSDGIKTDQEKVKAIDNIKSPSNKKELQRLLGMVQYLHKFIPNLSEITYRMRLLLKKNTEWQWDSLMDKDMERIKDLLKQAPTLKYYDPNKDVVLSVDASQHAIGAVLLQEDRPIAYASSALNDAQRHYPQIEKEALAIKFGCKKFHTYIYGKSLLIETDHRPLESIYKKPMDKMPPRLQKIFMEINQYGPNIKYNSGKELLIADLLSRDCKSYEILEENPIEILLITAFDNRSTTNILKATKEDAELQELKETIIQGWPDQKSLVPLACRRYWNIKDELSIHEDLVLRGTKIIIPESIKKQVLKQIHEGHLGIAGCTKRAKDSIYWAGMSKDISDMVENCKTCIATQRDKQKQPLMLKEIPELPWEIVASDIFQFEGNEYIVIIDSYSGFINFEPINTINSKDTIGFLKRNFSIHGIPKVLETDNGRNYASREFNEFSNKWKFNHKTSSPHYPKSNGLAERAVQIAKNILRKCKQSGDDIQIALLNYRNTPREDMGSPAQRLLSRRTKTILPISKELLRPCIQKDVTLKLRRSRNKQKFYYDKGSRDELTSDKKPFKRDTKLLKFDNCDFEASQKPNLTNHMYNPTGEKPFKCEYCDYDAILKSSLTKHLYTHTGEKHFKCEYCDYEATLKSSLTKHLYKHTDKKPFKCELCDFKTAMKCNLTNHLYTHTGDYPFKCEYCDYLTARKQDLTRHLYKHTGDKPFKCEYCDYETARKHDLTRHLYTHTGDKPFKCEYCDYETAEKQNLTNHLYTHTGNKPFKCEYCDFRTANKSNLKSHVTTVHTGNKCFKCEHCDFRTAYKSSLASHIANIHTGNKPLKCEYCDYRTAYKSSLESHMANIHTGDKSHKCDHCDYRTANKSNLTSHIASIHTGDKSLKCEYCDFITAYRSSLTSHTKNIHKGKKPFKCEDCDYRTAYRSSFASHIKSVHKKMANNLTSPLPLNLNATDLYSEYKHWMNSYLIYELASGVSTKKDDVKRATLLHCLGPQVQRIFFNLPEEKDTYEKAKEALTKYFTPQKNIVSERFKFRQRKQNTDENIDSYVIALRELVKSCEFGNLEEDMIRDQIIEKCYNRQLKEKLLQQDNLNLQRTIEISRMFETAKEEFRVLTNEDMTSINRVNYKNNFQAANESTVKGPKAHNVYHQKGSTSKVSVPNLEECYRCGLTTHPPYKCGARNMKCTFCNKMGHLNRVCRNKNKYKNIEGKKRNIQNISENNEDSDEYTFFLGSDNKENIYIDGKEITMTIDTGSDTTFIGLENLKNIFPKSQMPTLNGTERKFYAYGQTSPLPCCGYFFADVSWGERSIKEQIFVIEGKAEPLLGKKASFELEIIKRGTKIRNIQQEVIPKDIYNLIQENMNLFQGQGNVKGYSQKITLKENVTPVAQRCRHFPYKMVEAINQELDKMIEDGIIEEVHEASEWISNIVAVPKKGSKSFAKLDAKKGFWQIELDEKSRPLTTFITPRGCYRFCKIPFGLCSAPEAFQKAMNSILSHLEGVLCYIDDVIVYAQSIEQLDQRLKKVFERFQQVGLKLNKSKCKFALNELEILGHIVSKDGIRPDPKKIESVLSFSKPENVDSLKSFLGTCGFLRKFIPDFSKLAEPLNNLTRKDIKWKWSKKEEDSFRKLKEALTKNPCLAYFDMNAPTEVIADASPVGLGAVLLQRQNDGSKKPVAYASRSLTNVERRYSQIEKEALGCVWAVEHFNDYLWGNKFVLKTDHKPLIYMLNPKKATVLPPRIERLSWRLQPYDYEIEYLKGKQNIADIFSRKPLTNISCENIVDDYVEKVLSIFSEEMKAISLNDIKKQSEADPFFKFLTKIIQTGNWPYQIDDELKSLHKFKEELSVYDNLILKGKRIVIPTDLRRNILDLAHETHQGIARTKQILREKYYWPNMDKDIERRIKNCYICEVNQPLRHDQPLTTIPIPPRPWYKVGVDLVGPIDSKYILTLIDYYSSFPEAIIIIDISSKTIISKLKEIFARYGFPIEIVSDNGLQFVSKDTEQFFMKSGIKHIRVSPYYPKSNGKIERFHRYLKKQLISVKLQGKDWKEELQCVLMAYRSTPHPSTGKTPALLLFSREIRNKLNDINDNDSLMDKEVMEHNQAYKERMKKYADSKNKALPHDFKKGNIVYVANTEMKSKLTPNYDNQRFIILETISPNSFKLVNTETGSFIIRNAKHLRHANVLQDFNKGIDLNTTLIKTPEIRMELPSTSRYLPEQEATLEDIVPEEQIAISDMDCLYPNESPNENENN</sequence>
<dbReference type="PROSITE" id="PS50157">
    <property type="entry name" value="ZINC_FINGER_C2H2_2"/>
    <property type="match status" value="12"/>
</dbReference>
<dbReference type="Pfam" id="PF17919">
    <property type="entry name" value="RT_RNaseH_2"/>
    <property type="match status" value="2"/>
</dbReference>
<keyword evidence="7" id="KW-0460">Magnesium</keyword>
<dbReference type="InterPro" id="IPR012337">
    <property type="entry name" value="RNaseH-like_sf"/>
</dbReference>
<dbReference type="InterPro" id="IPR041577">
    <property type="entry name" value="RT_RNaseH_2"/>
</dbReference>
<keyword evidence="4" id="KW-0540">Nuclease</keyword>
<keyword evidence="11" id="KW-0863">Zinc-finger</keyword>
<feature type="domain" description="Integrase catalytic" evidence="14">
    <location>
        <begin position="645"/>
        <end position="805"/>
    </location>
</feature>
<evidence type="ECO:0000313" key="15">
    <source>
        <dbReference type="EMBL" id="UYV65713.1"/>
    </source>
</evidence>
<dbReference type="InterPro" id="IPR050951">
    <property type="entry name" value="Retrovirus_Pol_polyprotein"/>
</dbReference>
<proteinExistence type="predicted"/>
<dbReference type="EMBL" id="CP092865">
    <property type="protein sequence ID" value="UYV65713.1"/>
    <property type="molecule type" value="Genomic_DNA"/>
</dbReference>
<dbReference type="Gene3D" id="1.10.340.70">
    <property type="match status" value="2"/>
</dbReference>
<evidence type="ECO:0000256" key="2">
    <source>
        <dbReference type="ARBA" id="ARBA00022679"/>
    </source>
</evidence>
<feature type="domain" description="C2H2-type" evidence="12">
    <location>
        <begin position="1131"/>
        <end position="1159"/>
    </location>
</feature>
<evidence type="ECO:0000256" key="4">
    <source>
        <dbReference type="ARBA" id="ARBA00022722"/>
    </source>
</evidence>
<protein>
    <recommendedName>
        <fullName evidence="1">RNA-directed DNA polymerase</fullName>
        <ecNumber evidence="1">2.7.7.49</ecNumber>
    </recommendedName>
</protein>
<dbReference type="Gene3D" id="4.10.60.10">
    <property type="entry name" value="Zinc finger, CCHC-type"/>
    <property type="match status" value="1"/>
</dbReference>
<dbReference type="Proteomes" id="UP001235939">
    <property type="component" value="Chromosome 03"/>
</dbReference>
<evidence type="ECO:0000256" key="5">
    <source>
        <dbReference type="ARBA" id="ARBA00022759"/>
    </source>
</evidence>
<dbReference type="Pfam" id="PF13909">
    <property type="entry name" value="zf-H2C2_5"/>
    <property type="match status" value="3"/>
</dbReference>
<feature type="domain" description="C2H2-type" evidence="12">
    <location>
        <begin position="876"/>
        <end position="903"/>
    </location>
</feature>
<dbReference type="InterPro" id="IPR001584">
    <property type="entry name" value="Integrase_cat-core"/>
</dbReference>
<organism evidence="15 16">
    <name type="scientific">Cordylochernes scorpioides</name>
    <dbReference type="NCBI Taxonomy" id="51811"/>
    <lineage>
        <taxon>Eukaryota</taxon>
        <taxon>Metazoa</taxon>
        <taxon>Ecdysozoa</taxon>
        <taxon>Arthropoda</taxon>
        <taxon>Chelicerata</taxon>
        <taxon>Arachnida</taxon>
        <taxon>Pseudoscorpiones</taxon>
        <taxon>Cheliferoidea</taxon>
        <taxon>Chernetidae</taxon>
        <taxon>Cordylochernes</taxon>
    </lineage>
</organism>
<keyword evidence="8" id="KW-0229">DNA integration</keyword>
<dbReference type="Gene3D" id="3.30.70.270">
    <property type="match status" value="5"/>
</dbReference>
<reference evidence="15 16" key="1">
    <citation type="submission" date="2022-01" db="EMBL/GenBank/DDBJ databases">
        <title>A chromosomal length assembly of Cordylochernes scorpioides.</title>
        <authorList>
            <person name="Zeh D."/>
            <person name="Zeh J."/>
        </authorList>
    </citation>
    <scope>NUCLEOTIDE SEQUENCE [LARGE SCALE GENOMIC DNA]</scope>
    <source>
        <strain evidence="15">IN4F17</strain>
        <tissue evidence="15">Whole Body</tissue>
    </source>
</reference>
<dbReference type="SUPFAM" id="SSF56672">
    <property type="entry name" value="DNA/RNA polymerases"/>
    <property type="match status" value="3"/>
</dbReference>
<evidence type="ECO:0000256" key="6">
    <source>
        <dbReference type="ARBA" id="ARBA00022801"/>
    </source>
</evidence>
<dbReference type="SUPFAM" id="SSF53098">
    <property type="entry name" value="Ribonuclease H-like"/>
    <property type="match status" value="2"/>
</dbReference>
<dbReference type="InterPro" id="IPR001969">
    <property type="entry name" value="Aspartic_peptidase_AS"/>
</dbReference>
<evidence type="ECO:0000259" key="13">
    <source>
        <dbReference type="PROSITE" id="PS50878"/>
    </source>
</evidence>
<dbReference type="PANTHER" id="PTHR37984:SF5">
    <property type="entry name" value="PROTEIN NYNRIN-LIKE"/>
    <property type="match status" value="1"/>
</dbReference>
<accession>A0ABY6KD06</accession>
<feature type="domain" description="C2H2-type" evidence="12">
    <location>
        <begin position="1102"/>
        <end position="1130"/>
    </location>
</feature>
<dbReference type="CDD" id="cd09274">
    <property type="entry name" value="RNase_HI_RT_Ty3"/>
    <property type="match status" value="2"/>
</dbReference>
<feature type="domain" description="Reverse transcriptase" evidence="13">
    <location>
        <begin position="1"/>
        <end position="65"/>
    </location>
</feature>
<dbReference type="Pfam" id="PF00078">
    <property type="entry name" value="RVT_1"/>
    <property type="match status" value="2"/>
</dbReference>
<feature type="domain" description="C2H2-type" evidence="12">
    <location>
        <begin position="932"/>
        <end position="959"/>
    </location>
</feature>
<name>A0ABY6KD06_9ARAC</name>
<feature type="domain" description="C2H2-type" evidence="12">
    <location>
        <begin position="1160"/>
        <end position="1188"/>
    </location>
</feature>
<dbReference type="InterPro" id="IPR036236">
    <property type="entry name" value="Znf_C2H2_sf"/>
</dbReference>
<dbReference type="SMART" id="SM00355">
    <property type="entry name" value="ZnF_C2H2"/>
    <property type="match status" value="12"/>
</dbReference>
<keyword evidence="2" id="KW-0808">Transferase</keyword>
<evidence type="ECO:0000256" key="9">
    <source>
        <dbReference type="ARBA" id="ARBA00022918"/>
    </source>
</evidence>
<keyword evidence="3" id="KW-0548">Nucleotidyltransferase</keyword>
<dbReference type="Gene3D" id="3.30.420.10">
    <property type="entry name" value="Ribonuclease H-like superfamily/Ribonuclease H"/>
    <property type="match status" value="2"/>
</dbReference>
<keyword evidence="11" id="KW-0479">Metal-binding</keyword>
<keyword evidence="11" id="KW-0862">Zinc</keyword>
<dbReference type="InterPro" id="IPR000477">
    <property type="entry name" value="RT_dom"/>
</dbReference>
<dbReference type="PROSITE" id="PS50994">
    <property type="entry name" value="INTEGRASE"/>
    <property type="match status" value="2"/>
</dbReference>
<feature type="domain" description="C2H2-type" evidence="12">
    <location>
        <begin position="1073"/>
        <end position="1101"/>
    </location>
</feature>
<dbReference type="InterPro" id="IPR043128">
    <property type="entry name" value="Rev_trsase/Diguanyl_cyclase"/>
</dbReference>
<feature type="domain" description="C2H2-type" evidence="12">
    <location>
        <begin position="1016"/>
        <end position="1043"/>
    </location>
</feature>
<dbReference type="InterPro" id="IPR043502">
    <property type="entry name" value="DNA/RNA_pol_sf"/>
</dbReference>
<evidence type="ECO:0000259" key="14">
    <source>
        <dbReference type="PROSITE" id="PS50994"/>
    </source>
</evidence>
<gene>
    <name evidence="15" type="ORF">LAZ67_3005201</name>
</gene>
<feature type="domain" description="Reverse transcriptase" evidence="13">
    <location>
        <begin position="1606"/>
        <end position="1829"/>
    </location>
</feature>
<dbReference type="PROSITE" id="PS00141">
    <property type="entry name" value="ASP_PROTEASE"/>
    <property type="match status" value="1"/>
</dbReference>
<feature type="domain" description="C2H2-type" evidence="12">
    <location>
        <begin position="904"/>
        <end position="931"/>
    </location>
</feature>
<keyword evidence="10" id="KW-0511">Multifunctional enzyme</keyword>
<keyword evidence="5" id="KW-0255">Endonuclease</keyword>
<dbReference type="SUPFAM" id="SSF57667">
    <property type="entry name" value="beta-beta-alpha zinc fingers"/>
    <property type="match status" value="7"/>
</dbReference>
<dbReference type="InterPro" id="IPR041588">
    <property type="entry name" value="Integrase_H2C2"/>
</dbReference>
<evidence type="ECO:0000256" key="7">
    <source>
        <dbReference type="ARBA" id="ARBA00022842"/>
    </source>
</evidence>
<dbReference type="InterPro" id="IPR013087">
    <property type="entry name" value="Znf_C2H2_type"/>
</dbReference>
<dbReference type="Pfam" id="PF17921">
    <property type="entry name" value="Integrase_H2C2"/>
    <property type="match status" value="2"/>
</dbReference>
<keyword evidence="16" id="KW-1185">Reference proteome</keyword>
<dbReference type="PROSITE" id="PS50878">
    <property type="entry name" value="RT_POL"/>
    <property type="match status" value="2"/>
</dbReference>
<evidence type="ECO:0000259" key="12">
    <source>
        <dbReference type="PROSITE" id="PS50157"/>
    </source>
</evidence>
<evidence type="ECO:0000256" key="11">
    <source>
        <dbReference type="PROSITE-ProRule" id="PRU00042"/>
    </source>
</evidence>
<evidence type="ECO:0000256" key="10">
    <source>
        <dbReference type="ARBA" id="ARBA00023268"/>
    </source>
</evidence>
<dbReference type="InterPro" id="IPR036397">
    <property type="entry name" value="RNaseH_sf"/>
</dbReference>
<feature type="domain" description="C2H2-type" evidence="12">
    <location>
        <begin position="1189"/>
        <end position="1212"/>
    </location>
</feature>
<dbReference type="CDD" id="cd01647">
    <property type="entry name" value="RT_LTR"/>
    <property type="match status" value="2"/>
</dbReference>
<keyword evidence="6" id="KW-0378">Hydrolase</keyword>
<feature type="domain" description="C2H2-type" evidence="12">
    <location>
        <begin position="1044"/>
        <end position="1072"/>
    </location>
</feature>
<dbReference type="Gene3D" id="3.10.10.10">
    <property type="entry name" value="HIV Type 1 Reverse Transcriptase, subunit A, domain 1"/>
    <property type="match status" value="2"/>
</dbReference>